<protein>
    <submittedName>
        <fullName evidence="6">Extracellular solute-binding protein</fullName>
    </submittedName>
</protein>
<dbReference type="InterPro" id="IPR006059">
    <property type="entry name" value="SBP"/>
</dbReference>
<keyword evidence="2" id="KW-0238">DNA-binding</keyword>
<keyword evidence="1" id="KW-0805">Transcription regulation</keyword>
<evidence type="ECO:0000256" key="3">
    <source>
        <dbReference type="ARBA" id="ARBA00023163"/>
    </source>
</evidence>
<gene>
    <name evidence="6" type="ORF">KQI82_02745</name>
</gene>
<feature type="domain" description="HTH lacI-type" evidence="4">
    <location>
        <begin position="2"/>
        <end position="56"/>
    </location>
</feature>
<dbReference type="PROSITE" id="PS00356">
    <property type="entry name" value="HTH_LACI_1"/>
    <property type="match status" value="1"/>
</dbReference>
<dbReference type="Pfam" id="PF00356">
    <property type="entry name" value="LacI"/>
    <property type="match status" value="1"/>
</dbReference>
<feature type="domain" description="HTH cro/C1-type" evidence="5">
    <location>
        <begin position="2"/>
        <end position="39"/>
    </location>
</feature>
<reference evidence="6 7" key="1">
    <citation type="submission" date="2021-06" db="EMBL/GenBank/DDBJ databases">
        <authorList>
            <person name="Sun Q."/>
            <person name="Li D."/>
        </authorList>
    </citation>
    <scope>NUCLEOTIDE SEQUENCE [LARGE SCALE GENOMIC DNA]</scope>
    <source>
        <strain evidence="6 7">MSJ-2</strain>
    </source>
</reference>
<dbReference type="SMART" id="SM00354">
    <property type="entry name" value="HTH_LACI"/>
    <property type="match status" value="1"/>
</dbReference>
<keyword evidence="3" id="KW-0804">Transcription</keyword>
<dbReference type="Pfam" id="PF13416">
    <property type="entry name" value="SBP_bac_8"/>
    <property type="match status" value="1"/>
</dbReference>
<dbReference type="CDD" id="cd01392">
    <property type="entry name" value="HTH_LacI"/>
    <property type="match status" value="1"/>
</dbReference>
<dbReference type="Proteomes" id="UP000787672">
    <property type="component" value="Unassembled WGS sequence"/>
</dbReference>
<proteinExistence type="predicted"/>
<dbReference type="PANTHER" id="PTHR30146">
    <property type="entry name" value="LACI-RELATED TRANSCRIPTIONAL REPRESSOR"/>
    <property type="match status" value="1"/>
</dbReference>
<comment type="caution">
    <text evidence="6">The sequence shown here is derived from an EMBL/GenBank/DDBJ whole genome shotgun (WGS) entry which is preliminary data.</text>
</comment>
<evidence type="ECO:0000313" key="6">
    <source>
        <dbReference type="EMBL" id="MBU5625854.1"/>
    </source>
</evidence>
<dbReference type="PROSITE" id="PS50943">
    <property type="entry name" value="HTH_CROC1"/>
    <property type="match status" value="1"/>
</dbReference>
<sequence>MITVKDIAKLAGVSQGTVSNVLNNRGNVSAEKIQRVTEAAKQLGYVANAQAKQLRRDIPLSSHVAIILPNIDEKRYCSFFSGIKLLLEERGYTPLLFVTDDSPYKEEQIAKHVAEMRVSGVITVTSSISHVDIYQDALSSGAEVLYAFRSVNQSHNFIGFDFYSIGREIGTYVLKQGYLRVAVISDPECYPENRDFISGLRETIQTAQSPRRLQIETADWLNISVSPFDFFEGNQEAPDVIILTNSFFLPKVQLAFSVASVQGCPPIIAISGDSIAVENPNVTRYSLDYLHAGMRAAQCLLSNLSAKDPKREQREILGVSGFRQAPCQMGTSHSGTKLRILLSKSQSSAALQRITPGFVRRTGIAVEFVELLPSEVFPETIRASQSGEFDLVRSNMSCLPLFPDDLFHTFTDEEFHQITHGMIPRVVKDFSYIHGKPQAIPFDIGIDMLVYRKDLFENQLLKRMYFEQTGEDLSVPATFDQYERIIRFFSRDGNPQSPVQAGTGMNWDSPTELSSSFFLRYLNYMKGDTFRRGETAVEEAAVLQTLKNMYTCGQYALPVQGKRWVGATLDNFIYGQTAMELVFLNYASNIAHLQKNIYGGKVGYTTVPGGISYITGGSFSIFRTSSQIEATKEFIRWVSSFPQTELLTLYGGLSPYAEVYRSSEILMQYPWYSHLLENLESARGREVWDVFDQNRSSLLQLPLLQSVVQGQRTPEDALPQMMDILDSALLRD</sequence>
<accession>A0ABS6F979</accession>
<dbReference type="RefSeq" id="WP_216558419.1">
    <property type="nucleotide sequence ID" value="NZ_JAHLQN010000001.1"/>
</dbReference>
<dbReference type="EMBL" id="JAHLQN010000001">
    <property type="protein sequence ID" value="MBU5625854.1"/>
    <property type="molecule type" value="Genomic_DNA"/>
</dbReference>
<evidence type="ECO:0000259" key="4">
    <source>
        <dbReference type="PROSITE" id="PS50932"/>
    </source>
</evidence>
<evidence type="ECO:0000256" key="2">
    <source>
        <dbReference type="ARBA" id="ARBA00023125"/>
    </source>
</evidence>
<dbReference type="PANTHER" id="PTHR30146:SF109">
    <property type="entry name" value="HTH-TYPE TRANSCRIPTIONAL REGULATOR GALS"/>
    <property type="match status" value="1"/>
</dbReference>
<evidence type="ECO:0000256" key="1">
    <source>
        <dbReference type="ARBA" id="ARBA00023015"/>
    </source>
</evidence>
<evidence type="ECO:0000313" key="7">
    <source>
        <dbReference type="Proteomes" id="UP000787672"/>
    </source>
</evidence>
<evidence type="ECO:0000259" key="5">
    <source>
        <dbReference type="PROSITE" id="PS50943"/>
    </source>
</evidence>
<organism evidence="6 7">
    <name type="scientific">Dysosmobacter acutus</name>
    <dbReference type="NCBI Taxonomy" id="2841504"/>
    <lineage>
        <taxon>Bacteria</taxon>
        <taxon>Bacillati</taxon>
        <taxon>Bacillota</taxon>
        <taxon>Clostridia</taxon>
        <taxon>Eubacteriales</taxon>
        <taxon>Oscillospiraceae</taxon>
        <taxon>Dysosmobacter</taxon>
    </lineage>
</organism>
<dbReference type="InterPro" id="IPR000843">
    <property type="entry name" value="HTH_LacI"/>
</dbReference>
<dbReference type="InterPro" id="IPR001387">
    <property type="entry name" value="Cro/C1-type_HTH"/>
</dbReference>
<dbReference type="PROSITE" id="PS50932">
    <property type="entry name" value="HTH_LACI_2"/>
    <property type="match status" value="1"/>
</dbReference>
<keyword evidence="7" id="KW-1185">Reference proteome</keyword>
<name>A0ABS6F979_9FIRM</name>